<feature type="compositionally biased region" description="Polar residues" evidence="1">
    <location>
        <begin position="473"/>
        <end position="493"/>
    </location>
</feature>
<feature type="compositionally biased region" description="Pro residues" evidence="1">
    <location>
        <begin position="367"/>
        <end position="376"/>
    </location>
</feature>
<dbReference type="Proteomes" id="UP001329825">
    <property type="component" value="Chromosome 1"/>
</dbReference>
<dbReference type="RefSeq" id="XP_062787961.1">
    <property type="nucleotide sequence ID" value="XM_062931910.1"/>
</dbReference>
<evidence type="ECO:0000313" key="3">
    <source>
        <dbReference type="Proteomes" id="UP001329825"/>
    </source>
</evidence>
<dbReference type="EMBL" id="CP141881">
    <property type="protein sequence ID" value="WRT63221.1"/>
    <property type="molecule type" value="Genomic_DNA"/>
</dbReference>
<feature type="compositionally biased region" description="Polar residues" evidence="1">
    <location>
        <begin position="440"/>
        <end position="457"/>
    </location>
</feature>
<keyword evidence="3" id="KW-1185">Reference proteome</keyword>
<evidence type="ECO:0000256" key="1">
    <source>
        <dbReference type="SAM" id="MobiDB-lite"/>
    </source>
</evidence>
<protein>
    <submittedName>
        <fullName evidence="2">Uncharacterized protein</fullName>
    </submittedName>
</protein>
<sequence>MMISPISISFEQATPHLSDAKCRSNSTVYPRSVLLSLATGPSNNIAPQPRRLSSFTPILRCPITPSSSSFILHSDYFILDGEPISKDLPIPPNSDEYGGIRHPCDISTRDNTSFDSQPFSDSQLGIRSGSISRSISRSIPELPVLLDFNNPFAVANQETPSELIGEIKTSPTPLGTPSSSNEKINESELVVKPIPIPIPIPISTASGSGINTNVNMNMTMTMKIGSGPLHRKLSSPFPSPPPRLQEHENNFPSSVNSSPGSRLSSLTMRLGPRVDLSSTLDDVSGNKEVSRSNSVSSITSSSHSSPPSLPIPLSRSSTLNEGAGGGNKLNPFAPPFPLPNSNGEQQKGKPITSSKIDREDSLDCNNQPPPSLPLPLPKQSLTLPLPSSLPARPGPLPPVFVKRESAALPQPMALPEVAPLGKGWMGDNSLSGNERRRRTSQVYPPSSSLQRADSPSRNGGGIKIKSGSIGGSAPNSRRGSMVDNDSNSRSSSPAFGRPDRLVQLGQRLRSESQSRSETRKW</sequence>
<feature type="compositionally biased region" description="Polar residues" evidence="1">
    <location>
        <begin position="250"/>
        <end position="267"/>
    </location>
</feature>
<name>A0ABZ1CN96_9TREE</name>
<organism evidence="2 3">
    <name type="scientific">Kwoniella shivajii</name>
    <dbReference type="NCBI Taxonomy" id="564305"/>
    <lineage>
        <taxon>Eukaryota</taxon>
        <taxon>Fungi</taxon>
        <taxon>Dikarya</taxon>
        <taxon>Basidiomycota</taxon>
        <taxon>Agaricomycotina</taxon>
        <taxon>Tremellomycetes</taxon>
        <taxon>Tremellales</taxon>
        <taxon>Cryptococcaceae</taxon>
        <taxon>Kwoniella</taxon>
    </lineage>
</organism>
<proteinExistence type="predicted"/>
<feature type="compositionally biased region" description="Low complexity" evidence="1">
    <location>
        <begin position="377"/>
        <end position="391"/>
    </location>
</feature>
<accession>A0ABZ1CN96</accession>
<reference evidence="2 3" key="1">
    <citation type="submission" date="2024-01" db="EMBL/GenBank/DDBJ databases">
        <title>Comparative genomics of Cryptococcus and Kwoniella reveals pathogenesis evolution and contrasting modes of karyotype evolution via chromosome fusion or intercentromeric recombination.</title>
        <authorList>
            <person name="Coelho M.A."/>
            <person name="David-Palma M."/>
            <person name="Shea T."/>
            <person name="Bowers K."/>
            <person name="McGinley-Smith S."/>
            <person name="Mohammad A.W."/>
            <person name="Gnirke A."/>
            <person name="Yurkov A.M."/>
            <person name="Nowrousian M."/>
            <person name="Sun S."/>
            <person name="Cuomo C.A."/>
            <person name="Heitman J."/>
        </authorList>
    </citation>
    <scope>NUCLEOTIDE SEQUENCE [LARGE SCALE GENOMIC DNA]</scope>
    <source>
        <strain evidence="2">CBS 11374</strain>
    </source>
</reference>
<feature type="region of interest" description="Disordered" evidence="1">
    <location>
        <begin position="225"/>
        <end position="391"/>
    </location>
</feature>
<dbReference type="GeneID" id="87952255"/>
<feature type="region of interest" description="Disordered" evidence="1">
    <location>
        <begin position="414"/>
        <end position="521"/>
    </location>
</feature>
<feature type="compositionally biased region" description="Basic and acidic residues" evidence="1">
    <location>
        <begin position="508"/>
        <end position="521"/>
    </location>
</feature>
<evidence type="ECO:0000313" key="2">
    <source>
        <dbReference type="EMBL" id="WRT63221.1"/>
    </source>
</evidence>
<gene>
    <name evidence="2" type="ORF">IL334_000124</name>
</gene>
<feature type="compositionally biased region" description="Low complexity" evidence="1">
    <location>
        <begin position="291"/>
        <end position="318"/>
    </location>
</feature>